<evidence type="ECO:0000313" key="15">
    <source>
        <dbReference type="EMBL" id="MBO8462464.1"/>
    </source>
</evidence>
<evidence type="ECO:0000256" key="4">
    <source>
        <dbReference type="ARBA" id="ARBA00022679"/>
    </source>
</evidence>
<keyword evidence="6" id="KW-0677">Repeat</keyword>
<accession>A0A9D9HXV8</accession>
<keyword evidence="3" id="KW-0444">Lipid biosynthesis</keyword>
<evidence type="ECO:0000256" key="7">
    <source>
        <dbReference type="ARBA" id="ARBA00022989"/>
    </source>
</evidence>
<dbReference type="Pfam" id="PF13091">
    <property type="entry name" value="PLDc_2"/>
    <property type="match status" value="2"/>
</dbReference>
<comment type="caution">
    <text evidence="15">The sequence shown here is derived from an EMBL/GenBank/DDBJ whole genome shotgun (WGS) entry which is preliminary data.</text>
</comment>
<evidence type="ECO:0000256" key="11">
    <source>
        <dbReference type="ARBA" id="ARBA00023264"/>
    </source>
</evidence>
<keyword evidence="10" id="KW-0594">Phospholipid biosynthesis</keyword>
<dbReference type="Proteomes" id="UP000823618">
    <property type="component" value="Unassembled WGS sequence"/>
</dbReference>
<keyword evidence="5 13" id="KW-0812">Transmembrane</keyword>
<name>A0A9D9HXV8_9FIRM</name>
<evidence type="ECO:0000313" key="16">
    <source>
        <dbReference type="Proteomes" id="UP000823618"/>
    </source>
</evidence>
<dbReference type="SMART" id="SM00155">
    <property type="entry name" value="PLDc"/>
    <property type="match status" value="2"/>
</dbReference>
<evidence type="ECO:0000256" key="10">
    <source>
        <dbReference type="ARBA" id="ARBA00023209"/>
    </source>
</evidence>
<dbReference type="InterPro" id="IPR001736">
    <property type="entry name" value="PLipase_D/transphosphatidylase"/>
</dbReference>
<feature type="domain" description="PLD phosphodiesterase" evidence="14">
    <location>
        <begin position="212"/>
        <end position="239"/>
    </location>
</feature>
<dbReference type="Gene3D" id="3.30.870.10">
    <property type="entry name" value="Endonuclease Chain A"/>
    <property type="match status" value="2"/>
</dbReference>
<keyword evidence="11" id="KW-1208">Phospholipid metabolism</keyword>
<evidence type="ECO:0000259" key="14">
    <source>
        <dbReference type="PROSITE" id="PS50035"/>
    </source>
</evidence>
<evidence type="ECO:0000256" key="3">
    <source>
        <dbReference type="ARBA" id="ARBA00022516"/>
    </source>
</evidence>
<dbReference type="GO" id="GO:0008808">
    <property type="term" value="F:cardiolipin synthase activity"/>
    <property type="evidence" value="ECO:0007669"/>
    <property type="project" value="UniProtKB-UniRule"/>
</dbReference>
<dbReference type="Pfam" id="PF13396">
    <property type="entry name" value="PLDc_N"/>
    <property type="match status" value="1"/>
</dbReference>
<dbReference type="EC" id="2.7.8.-" evidence="12"/>
<feature type="transmembrane region" description="Helical" evidence="13">
    <location>
        <begin position="6"/>
        <end position="24"/>
    </location>
</feature>
<reference evidence="15" key="2">
    <citation type="journal article" date="2021" name="PeerJ">
        <title>Extensive microbial diversity within the chicken gut microbiome revealed by metagenomics and culture.</title>
        <authorList>
            <person name="Gilroy R."/>
            <person name="Ravi A."/>
            <person name="Getino M."/>
            <person name="Pursley I."/>
            <person name="Horton D.L."/>
            <person name="Alikhan N.F."/>
            <person name="Baker D."/>
            <person name="Gharbi K."/>
            <person name="Hall N."/>
            <person name="Watson M."/>
            <person name="Adriaenssens E.M."/>
            <person name="Foster-Nyarko E."/>
            <person name="Jarju S."/>
            <person name="Secka A."/>
            <person name="Antonio M."/>
            <person name="Oren A."/>
            <person name="Chaudhuri R.R."/>
            <person name="La Ragione R."/>
            <person name="Hildebrand F."/>
            <person name="Pallen M.J."/>
        </authorList>
    </citation>
    <scope>NUCLEOTIDE SEQUENCE</scope>
    <source>
        <strain evidence="15">E3-2379</strain>
    </source>
</reference>
<evidence type="ECO:0000256" key="9">
    <source>
        <dbReference type="ARBA" id="ARBA00023136"/>
    </source>
</evidence>
<evidence type="ECO:0000256" key="8">
    <source>
        <dbReference type="ARBA" id="ARBA00023098"/>
    </source>
</evidence>
<keyword evidence="2" id="KW-1003">Cell membrane</keyword>
<dbReference type="NCBIfam" id="TIGR04265">
    <property type="entry name" value="bac_cardiolipin"/>
    <property type="match status" value="1"/>
</dbReference>
<keyword evidence="8" id="KW-0443">Lipid metabolism</keyword>
<dbReference type="PANTHER" id="PTHR21248">
    <property type="entry name" value="CARDIOLIPIN SYNTHASE"/>
    <property type="match status" value="1"/>
</dbReference>
<reference evidence="15" key="1">
    <citation type="submission" date="2020-10" db="EMBL/GenBank/DDBJ databases">
        <authorList>
            <person name="Gilroy R."/>
        </authorList>
    </citation>
    <scope>NUCLEOTIDE SEQUENCE</scope>
    <source>
        <strain evidence="15">E3-2379</strain>
    </source>
</reference>
<dbReference type="CDD" id="cd09154">
    <property type="entry name" value="PLDc_SMU_988_like_1"/>
    <property type="match status" value="1"/>
</dbReference>
<feature type="domain" description="PLD phosphodiesterase" evidence="14">
    <location>
        <begin position="392"/>
        <end position="419"/>
    </location>
</feature>
<dbReference type="EMBL" id="JADIML010000025">
    <property type="protein sequence ID" value="MBO8462464.1"/>
    <property type="molecule type" value="Genomic_DNA"/>
</dbReference>
<dbReference type="GO" id="GO:0005886">
    <property type="term" value="C:plasma membrane"/>
    <property type="evidence" value="ECO:0007669"/>
    <property type="project" value="UniProtKB-SubCell"/>
</dbReference>
<evidence type="ECO:0000256" key="2">
    <source>
        <dbReference type="ARBA" id="ARBA00022475"/>
    </source>
</evidence>
<evidence type="ECO:0000256" key="5">
    <source>
        <dbReference type="ARBA" id="ARBA00022692"/>
    </source>
</evidence>
<keyword evidence="4" id="KW-0808">Transferase</keyword>
<dbReference type="AlphaFoldDB" id="A0A9D9HXV8"/>
<dbReference type="PROSITE" id="PS50035">
    <property type="entry name" value="PLD"/>
    <property type="match status" value="2"/>
</dbReference>
<evidence type="ECO:0000256" key="1">
    <source>
        <dbReference type="ARBA" id="ARBA00004651"/>
    </source>
</evidence>
<evidence type="ECO:0000256" key="12">
    <source>
        <dbReference type="NCBIfam" id="TIGR04265"/>
    </source>
</evidence>
<gene>
    <name evidence="15" type="primary">cls</name>
    <name evidence="15" type="ORF">IAC13_00865</name>
</gene>
<feature type="non-terminal residue" evidence="15">
    <location>
        <position position="1"/>
    </location>
</feature>
<dbReference type="PANTHER" id="PTHR21248:SF22">
    <property type="entry name" value="PHOSPHOLIPASE D"/>
    <property type="match status" value="1"/>
</dbReference>
<dbReference type="InterPro" id="IPR022924">
    <property type="entry name" value="Cardiolipin_synthase"/>
</dbReference>
<comment type="subcellular location">
    <subcellularLocation>
        <location evidence="1">Cell membrane</location>
        <topology evidence="1">Multi-pass membrane protein</topology>
    </subcellularLocation>
</comment>
<sequence length="479" mass="55775">MKEKSVYFYGFFLFLTALIVIAIINERSNPMIKLAWIVPVLVFPIFGVLFYLFIQMQLGTKLIAYRLNQLIQQTKPYLKQDRETLLELEVQNQQIANLAHYMGEKGGYPIYKNSEVTYFPIGEAKFEALVEELKKAKHFIFMEYFIVEEGYMWNTIRDILIEKAAKGVEVRFMYDGMCSVTMLPYNYSKKLQQFGIKSKIFAPIRPVLSTSQNNRDHRKIVVIDGEVAFTGGVNLADEYINKKVRFGHWKDTAVMVRGEAVRAFLLMFLQMWNITEKTEEDYEQYLRYVQAAPTCKYDGFVMAYGDSPFDQENVGEEVYMDMIHRAKKYVHIMTPYLILDNEMVRALQFAAKRGVEVCIIMPHIPDKWYAFVLAKTYYEELIDAGVQIFEYTPGFVHAKSFVVDGEEAVVGTINLDFRSLYLHFEDAVYMYQNSEISKIEEDYQTTLLKCQKVTKGDCKNISLKDRLAGRVLRLFAPLM</sequence>
<dbReference type="CDD" id="cd09160">
    <property type="entry name" value="PLDc_SMU_988_like_2"/>
    <property type="match status" value="1"/>
</dbReference>
<organism evidence="15 16">
    <name type="scientific">Candidatus Scybalomonas excrementavium</name>
    <dbReference type="NCBI Taxonomy" id="2840943"/>
    <lineage>
        <taxon>Bacteria</taxon>
        <taxon>Bacillati</taxon>
        <taxon>Bacillota</taxon>
        <taxon>Clostridia</taxon>
        <taxon>Lachnospirales</taxon>
        <taxon>Lachnospiraceae</taxon>
        <taxon>Lachnospiraceae incertae sedis</taxon>
        <taxon>Candidatus Scybalomonas</taxon>
    </lineage>
</organism>
<dbReference type="InterPro" id="IPR025202">
    <property type="entry name" value="PLD-like_dom"/>
</dbReference>
<dbReference type="GO" id="GO:0032049">
    <property type="term" value="P:cardiolipin biosynthetic process"/>
    <property type="evidence" value="ECO:0007669"/>
    <property type="project" value="UniProtKB-UniRule"/>
</dbReference>
<protein>
    <recommendedName>
        <fullName evidence="12">Cardiolipin synthase</fullName>
        <ecNumber evidence="12">2.7.8.-</ecNumber>
    </recommendedName>
</protein>
<keyword evidence="9 13" id="KW-0472">Membrane</keyword>
<dbReference type="InterPro" id="IPR027379">
    <property type="entry name" value="CLS_N"/>
</dbReference>
<dbReference type="SUPFAM" id="SSF56024">
    <property type="entry name" value="Phospholipase D/nuclease"/>
    <property type="match status" value="2"/>
</dbReference>
<proteinExistence type="predicted"/>
<evidence type="ECO:0000256" key="13">
    <source>
        <dbReference type="SAM" id="Phobius"/>
    </source>
</evidence>
<evidence type="ECO:0000256" key="6">
    <source>
        <dbReference type="ARBA" id="ARBA00022737"/>
    </source>
</evidence>
<keyword evidence="7 13" id="KW-1133">Transmembrane helix</keyword>
<feature type="transmembrane region" description="Helical" evidence="13">
    <location>
        <begin position="36"/>
        <end position="54"/>
    </location>
</feature>